<proteinExistence type="predicted"/>
<dbReference type="AlphaFoldDB" id="A0A285VH35"/>
<dbReference type="OrthoDB" id="3837801at2"/>
<dbReference type="SUPFAM" id="SSF101447">
    <property type="entry name" value="Formin homology 2 domain (FH2 domain)"/>
    <property type="match status" value="1"/>
</dbReference>
<evidence type="ECO:0000313" key="1">
    <source>
        <dbReference type="EMBL" id="SOC52878.1"/>
    </source>
</evidence>
<evidence type="ECO:0000313" key="2">
    <source>
        <dbReference type="Proteomes" id="UP000219435"/>
    </source>
</evidence>
<gene>
    <name evidence="1" type="ORF">SAMN05660748_4220</name>
</gene>
<sequence length="401" mass="44984">MPDHLLTVLAPMLTNRPQRRFNVFDVMHHGTHEKQLSNVFAWLLKADGTHGLGSAFQRIFVEEVNLRLGEKGREPIPDQAFGVRQEQNTAAVGEPADIADIVLDGDDTTIVIENYGVPDGHEHSYYGYLGYGARQPPPPPPPPPPPKSVVVLLCESGLGGALVRGWENAPVVLYATLLDRVYEHIQQLPKYRREYVEQYYFIENMHRYFTNRTALTMDREGLMQFVDALCRGGEAERFGQKHQDAVARQLADQLREEAIQRYSEGRELLGMAKTILRNYCDATLSPRVNETLGRNVLGKAMVPWSGIYAWEVSIAPHPDFADKAEGTYVAHLALGPSAWYEVTKGRWQGTAIQPDFKRVMLLDERTAGQAVISKVSIVEVLEGLGAEDTRLHDEMVSLLQP</sequence>
<dbReference type="RefSeq" id="WP_097196944.1">
    <property type="nucleotide sequence ID" value="NZ_OBQI01000007.1"/>
</dbReference>
<dbReference type="Proteomes" id="UP000219435">
    <property type="component" value="Unassembled WGS sequence"/>
</dbReference>
<protein>
    <submittedName>
        <fullName evidence="1">PD-(D/E)XK nuclease superfamily protein</fullName>
    </submittedName>
</protein>
<accession>A0A285VH35</accession>
<dbReference type="Pfam" id="PF14281">
    <property type="entry name" value="PDDEXK_4"/>
    <property type="match status" value="1"/>
</dbReference>
<dbReference type="EMBL" id="OBQI01000007">
    <property type="protein sequence ID" value="SOC52878.1"/>
    <property type="molecule type" value="Genomic_DNA"/>
</dbReference>
<keyword evidence="2" id="KW-1185">Reference proteome</keyword>
<dbReference type="InterPro" id="IPR029470">
    <property type="entry name" value="PDDEXK_4"/>
</dbReference>
<organism evidence="1 2">
    <name type="scientific">Blastococcus aggregatus</name>
    <dbReference type="NCBI Taxonomy" id="38502"/>
    <lineage>
        <taxon>Bacteria</taxon>
        <taxon>Bacillati</taxon>
        <taxon>Actinomycetota</taxon>
        <taxon>Actinomycetes</taxon>
        <taxon>Geodermatophilales</taxon>
        <taxon>Geodermatophilaceae</taxon>
        <taxon>Blastococcus</taxon>
    </lineage>
</organism>
<name>A0A285VH35_9ACTN</name>
<reference evidence="2" key="1">
    <citation type="submission" date="2017-08" db="EMBL/GenBank/DDBJ databases">
        <authorList>
            <person name="Varghese N."/>
            <person name="Submissions S."/>
        </authorList>
    </citation>
    <scope>NUCLEOTIDE SEQUENCE [LARGE SCALE GENOMIC DNA]</scope>
    <source>
        <strain evidence="2">DSM 4725</strain>
    </source>
</reference>